<sequence length="818" mass="89151">MADGQPPSSAGRKRSHVPSDPEDSPSNTTGPVVKKRRYGALAAVPSPSTPRGFRAITSAIGNALFGRQASNTITSKAEVDADSLYDDIPTSGDDISPTKNDLPIKYNKFNREIVKDSLRDARKSPRKTLPSLRKPAAAPKSAPKEAPAQDSTNLKDDQQSTPTRRRTTQKAPSGSKGVSSRNISAARNKKIVEESDHNEGPRTITAVSPKIAPPQLRGILSPSKKRVGTPRKSVAFDSNASSAQEEIFFADLPAKAKSYSKLPTPARQPRKPATNKGVTDAGDQLVSTDADTAVVEGKSDSESDDEVCAVCSKPDSEPPNEILFCENCDLGYHQKCHDVPVIPEGDWVSIKSDLVVKAITAIPAIPNFQTHLRSMQRILVDRCSGARRIKLCDQEESYDKAYQLMEQTVLAGEGNSMMVIGARGCGKTTLVETIVSDLASEHSTEFHVVRLNGFIHTDDKLALRDIWRQLGREMSLDEDEINKTNNYADTMASLLALLSHPAEITGLEEGLTSKSVVFVIDEFDLFATHARQTLLYNLFDIAQAKKAPIAVIGLTTRIDVVETLEKRVKSRFSHRYVYMSQPKTLPAFWNICKQGLMVDDEDLEKEGFDMAVEGAGEFQKWWTGMVESFAKTPGFEDHLEYQYYATKSVQVFLTSWILPLAELSPSHPELALPSSSPAVSSLDLLESKLQLLAGLSDLELAMLISAARLDIVAHTDTVNFAMAYDEYTSQMGKQRLQSAGSAMLALGAGAKAWGRGVSAVAWERLVLLGLLIPAGIGTRSNAAHAGLEGKMWKLDVSLEEIPTAVELPGYLGKWCTQI</sequence>
<dbReference type="OrthoDB" id="343623at2759"/>
<dbReference type="InterPro" id="IPR001965">
    <property type="entry name" value="Znf_PHD"/>
</dbReference>
<keyword evidence="14" id="KW-1185">Reference proteome</keyword>
<feature type="region of interest" description="Disordered" evidence="10">
    <location>
        <begin position="77"/>
        <end position="231"/>
    </location>
</feature>
<dbReference type="SUPFAM" id="SSF52540">
    <property type="entry name" value="P-loop containing nucleoside triphosphate hydrolases"/>
    <property type="match status" value="1"/>
</dbReference>
<dbReference type="GO" id="GO:0008270">
    <property type="term" value="F:zinc ion binding"/>
    <property type="evidence" value="ECO:0007669"/>
    <property type="project" value="UniProtKB-KW"/>
</dbReference>
<dbReference type="InterPro" id="IPR011011">
    <property type="entry name" value="Znf_FYVE_PHD"/>
</dbReference>
<dbReference type="GO" id="GO:0005524">
    <property type="term" value="F:ATP binding"/>
    <property type="evidence" value="ECO:0007669"/>
    <property type="project" value="InterPro"/>
</dbReference>
<proteinExistence type="inferred from homology"/>
<dbReference type="CDD" id="cd00009">
    <property type="entry name" value="AAA"/>
    <property type="match status" value="1"/>
</dbReference>
<feature type="domain" description="AAA+ ATPase" evidence="12">
    <location>
        <begin position="413"/>
        <end position="583"/>
    </location>
</feature>
<dbReference type="GO" id="GO:0006270">
    <property type="term" value="P:DNA replication initiation"/>
    <property type="evidence" value="ECO:0007669"/>
    <property type="project" value="TreeGrafter"/>
</dbReference>
<dbReference type="GO" id="GO:0003688">
    <property type="term" value="F:DNA replication origin binding"/>
    <property type="evidence" value="ECO:0007669"/>
    <property type="project" value="TreeGrafter"/>
</dbReference>
<evidence type="ECO:0000313" key="14">
    <source>
        <dbReference type="Proteomes" id="UP000070501"/>
    </source>
</evidence>
<dbReference type="GO" id="GO:0005664">
    <property type="term" value="C:nuclear origin of replication recognition complex"/>
    <property type="evidence" value="ECO:0007669"/>
    <property type="project" value="TreeGrafter"/>
</dbReference>
<keyword evidence="9" id="KW-0539">Nucleus</keyword>
<dbReference type="PANTHER" id="PTHR12087:SF0">
    <property type="entry name" value="ORIGIN RECOGNITION COMPLEX SUBUNIT 4"/>
    <property type="match status" value="1"/>
</dbReference>
<dbReference type="InterPro" id="IPR032705">
    <property type="entry name" value="ORC4_C"/>
</dbReference>
<evidence type="ECO:0000256" key="1">
    <source>
        <dbReference type="ARBA" id="ARBA00004123"/>
    </source>
</evidence>
<dbReference type="Gene3D" id="3.40.50.300">
    <property type="entry name" value="P-loop containing nucleotide triphosphate hydrolases"/>
    <property type="match status" value="1"/>
</dbReference>
<feature type="domain" description="Zinc finger PHD-type" evidence="11">
    <location>
        <begin position="307"/>
        <end position="349"/>
    </location>
</feature>
<keyword evidence="6" id="KW-0863">Zinc-finger</keyword>
<dbReference type="FunCoup" id="A0A136J5E9">
    <property type="interactions" value="661"/>
</dbReference>
<accession>A0A136J5E9</accession>
<feature type="region of interest" description="Disordered" evidence="10">
    <location>
        <begin position="260"/>
        <end position="282"/>
    </location>
</feature>
<evidence type="ECO:0000256" key="8">
    <source>
        <dbReference type="ARBA" id="ARBA00023125"/>
    </source>
</evidence>
<gene>
    <name evidence="13" type="ORF">Micbo1qcDRAFT_195302</name>
</gene>
<keyword evidence="4" id="KW-0235">DNA replication</keyword>
<dbReference type="Pfam" id="PF14629">
    <property type="entry name" value="ORC4_C"/>
    <property type="match status" value="1"/>
</dbReference>
<keyword evidence="5" id="KW-0479">Metal-binding</keyword>
<dbReference type="AlphaFoldDB" id="A0A136J5E9"/>
<dbReference type="Pfam" id="PF00004">
    <property type="entry name" value="AAA"/>
    <property type="match status" value="1"/>
</dbReference>
<dbReference type="InterPro" id="IPR013083">
    <property type="entry name" value="Znf_RING/FYVE/PHD"/>
</dbReference>
<dbReference type="InterPro" id="IPR003959">
    <property type="entry name" value="ATPase_AAA_core"/>
</dbReference>
<dbReference type="SMART" id="SM00382">
    <property type="entry name" value="AAA"/>
    <property type="match status" value="1"/>
</dbReference>
<dbReference type="CDD" id="cd15492">
    <property type="entry name" value="PHD_BRPF_JADE_like"/>
    <property type="match status" value="1"/>
</dbReference>
<feature type="compositionally biased region" description="Low complexity" evidence="10">
    <location>
        <begin position="134"/>
        <end position="148"/>
    </location>
</feature>
<evidence type="ECO:0000256" key="3">
    <source>
        <dbReference type="ARBA" id="ARBA00019083"/>
    </source>
</evidence>
<dbReference type="PANTHER" id="PTHR12087">
    <property type="entry name" value="ORIGIN RECOGNITION COMPLEX SUBUNIT 4"/>
    <property type="match status" value="1"/>
</dbReference>
<evidence type="ECO:0000313" key="13">
    <source>
        <dbReference type="EMBL" id="KXJ92430.1"/>
    </source>
</evidence>
<dbReference type="InterPro" id="IPR019787">
    <property type="entry name" value="Znf_PHD-finger"/>
</dbReference>
<evidence type="ECO:0000256" key="9">
    <source>
        <dbReference type="ARBA" id="ARBA00023242"/>
    </source>
</evidence>
<protein>
    <recommendedName>
        <fullName evidence="3">Origin recognition complex subunit 4</fullName>
    </recommendedName>
</protein>
<evidence type="ECO:0000256" key="5">
    <source>
        <dbReference type="ARBA" id="ARBA00022723"/>
    </source>
</evidence>
<evidence type="ECO:0000256" key="7">
    <source>
        <dbReference type="ARBA" id="ARBA00022833"/>
    </source>
</evidence>
<feature type="compositionally biased region" description="Basic and acidic residues" evidence="10">
    <location>
        <begin position="190"/>
        <end position="200"/>
    </location>
</feature>
<dbReference type="STRING" id="196109.A0A136J5E9"/>
<dbReference type="Gene3D" id="3.30.40.10">
    <property type="entry name" value="Zinc/RING finger domain, C3HC4 (zinc finger)"/>
    <property type="match status" value="1"/>
</dbReference>
<comment type="subcellular location">
    <subcellularLocation>
        <location evidence="1">Nucleus</location>
    </subcellularLocation>
</comment>
<comment type="similarity">
    <text evidence="2">Belongs to the ORC4 family.</text>
</comment>
<feature type="compositionally biased region" description="Polar residues" evidence="10">
    <location>
        <begin position="169"/>
        <end position="185"/>
    </location>
</feature>
<evidence type="ECO:0000256" key="6">
    <source>
        <dbReference type="ARBA" id="ARBA00022771"/>
    </source>
</evidence>
<reference evidence="14" key="1">
    <citation type="submission" date="2016-02" db="EMBL/GenBank/DDBJ databases">
        <title>Draft genome sequence of Microdochium bolleyi, a fungal endophyte of beachgrass.</title>
        <authorList>
            <consortium name="DOE Joint Genome Institute"/>
            <person name="David A.S."/>
            <person name="May G."/>
            <person name="Haridas S."/>
            <person name="Lim J."/>
            <person name="Wang M."/>
            <person name="Labutti K."/>
            <person name="Lipzen A."/>
            <person name="Barry K."/>
            <person name="Grigoriev I.V."/>
        </authorList>
    </citation>
    <scope>NUCLEOTIDE SEQUENCE [LARGE SCALE GENOMIC DNA]</scope>
    <source>
        <strain evidence="14">J235TASD1</strain>
    </source>
</reference>
<feature type="region of interest" description="Disordered" evidence="10">
    <location>
        <begin position="1"/>
        <end position="52"/>
    </location>
</feature>
<dbReference type="InterPro" id="IPR027417">
    <property type="entry name" value="P-loop_NTPase"/>
</dbReference>
<evidence type="ECO:0000256" key="10">
    <source>
        <dbReference type="SAM" id="MobiDB-lite"/>
    </source>
</evidence>
<evidence type="ECO:0000259" key="11">
    <source>
        <dbReference type="SMART" id="SM00249"/>
    </source>
</evidence>
<dbReference type="EMBL" id="KQ964249">
    <property type="protein sequence ID" value="KXJ92430.1"/>
    <property type="molecule type" value="Genomic_DNA"/>
</dbReference>
<dbReference type="InParanoid" id="A0A136J5E9"/>
<dbReference type="Proteomes" id="UP000070501">
    <property type="component" value="Unassembled WGS sequence"/>
</dbReference>
<evidence type="ECO:0000256" key="4">
    <source>
        <dbReference type="ARBA" id="ARBA00022705"/>
    </source>
</evidence>
<feature type="compositionally biased region" description="Basic and acidic residues" evidence="10">
    <location>
        <begin position="109"/>
        <end position="123"/>
    </location>
</feature>
<name>A0A136J5E9_9PEZI</name>
<organism evidence="13 14">
    <name type="scientific">Microdochium bolleyi</name>
    <dbReference type="NCBI Taxonomy" id="196109"/>
    <lineage>
        <taxon>Eukaryota</taxon>
        <taxon>Fungi</taxon>
        <taxon>Dikarya</taxon>
        <taxon>Ascomycota</taxon>
        <taxon>Pezizomycotina</taxon>
        <taxon>Sordariomycetes</taxon>
        <taxon>Xylariomycetidae</taxon>
        <taxon>Xylariales</taxon>
        <taxon>Microdochiaceae</taxon>
        <taxon>Microdochium</taxon>
    </lineage>
</organism>
<dbReference type="SMART" id="SM00249">
    <property type="entry name" value="PHD"/>
    <property type="match status" value="1"/>
</dbReference>
<evidence type="ECO:0000259" key="12">
    <source>
        <dbReference type="SMART" id="SM00382"/>
    </source>
</evidence>
<dbReference type="GO" id="GO:0016887">
    <property type="term" value="F:ATP hydrolysis activity"/>
    <property type="evidence" value="ECO:0007669"/>
    <property type="project" value="InterPro"/>
</dbReference>
<dbReference type="FunFam" id="3.40.50.300:FF:001597">
    <property type="entry name" value="Origin recognition complex subunit Orc4"/>
    <property type="match status" value="1"/>
</dbReference>
<dbReference type="Pfam" id="PF00628">
    <property type="entry name" value="PHD"/>
    <property type="match status" value="1"/>
</dbReference>
<keyword evidence="7" id="KW-0862">Zinc</keyword>
<keyword evidence="8" id="KW-0238">DNA-binding</keyword>
<dbReference type="SUPFAM" id="SSF57903">
    <property type="entry name" value="FYVE/PHD zinc finger"/>
    <property type="match status" value="1"/>
</dbReference>
<evidence type="ECO:0000256" key="2">
    <source>
        <dbReference type="ARBA" id="ARBA00005334"/>
    </source>
</evidence>
<dbReference type="InterPro" id="IPR016527">
    <property type="entry name" value="ORC4"/>
</dbReference>
<dbReference type="InterPro" id="IPR003593">
    <property type="entry name" value="AAA+_ATPase"/>
</dbReference>